<name>H2XWU1_CIOIN</name>
<proteinExistence type="predicted"/>
<accession>H2XWU1</accession>
<feature type="transmembrane region" description="Helical" evidence="1">
    <location>
        <begin position="65"/>
        <end position="89"/>
    </location>
</feature>
<dbReference type="AlphaFoldDB" id="H2XWU1"/>
<keyword evidence="1" id="KW-0812">Transmembrane</keyword>
<keyword evidence="3" id="KW-1185">Reference proteome</keyword>
<sequence>MNGPGLGPSKWDPDQESLLFGANDVEEEEELPLYDRFTCEPPEDDSRTSSNVAKFFAKTFKLSSYLIFGGLLFGGALISKACLMILVNSAKVYPGDPNDQSVMKDHDVIRAWSFIVILLMLLLPEVLTMMYSLYRIIMKAEPDMDMNTVIWVKKINILKLTVTF</sequence>
<dbReference type="Proteomes" id="UP000008144">
    <property type="component" value="Unassembled WGS sequence"/>
</dbReference>
<evidence type="ECO:0000313" key="2">
    <source>
        <dbReference type="Ensembl" id="ENSCINP00000034125.1"/>
    </source>
</evidence>
<reference evidence="2" key="3">
    <citation type="submission" date="2025-09" db="UniProtKB">
        <authorList>
            <consortium name="Ensembl"/>
        </authorList>
    </citation>
    <scope>IDENTIFICATION</scope>
</reference>
<evidence type="ECO:0000313" key="3">
    <source>
        <dbReference type="Proteomes" id="UP000008144"/>
    </source>
</evidence>
<dbReference type="InParanoid" id="H2XWU1"/>
<keyword evidence="1" id="KW-1133">Transmembrane helix</keyword>
<reference evidence="3" key="1">
    <citation type="journal article" date="2002" name="Science">
        <title>The draft genome of Ciona intestinalis: insights into chordate and vertebrate origins.</title>
        <authorList>
            <person name="Dehal P."/>
            <person name="Satou Y."/>
            <person name="Campbell R.K."/>
            <person name="Chapman J."/>
            <person name="Degnan B."/>
            <person name="De Tomaso A."/>
            <person name="Davidson B."/>
            <person name="Di Gregorio A."/>
            <person name="Gelpke M."/>
            <person name="Goodstein D.M."/>
            <person name="Harafuji N."/>
            <person name="Hastings K.E."/>
            <person name="Ho I."/>
            <person name="Hotta K."/>
            <person name="Huang W."/>
            <person name="Kawashima T."/>
            <person name="Lemaire P."/>
            <person name="Martinez D."/>
            <person name="Meinertzhagen I.A."/>
            <person name="Necula S."/>
            <person name="Nonaka M."/>
            <person name="Putnam N."/>
            <person name="Rash S."/>
            <person name="Saiga H."/>
            <person name="Satake M."/>
            <person name="Terry A."/>
            <person name="Yamada L."/>
            <person name="Wang H.G."/>
            <person name="Awazu S."/>
            <person name="Azumi K."/>
            <person name="Boore J."/>
            <person name="Branno M."/>
            <person name="Chin-Bow S."/>
            <person name="DeSantis R."/>
            <person name="Doyle S."/>
            <person name="Francino P."/>
            <person name="Keys D.N."/>
            <person name="Haga S."/>
            <person name="Hayashi H."/>
            <person name="Hino K."/>
            <person name="Imai K.S."/>
            <person name="Inaba K."/>
            <person name="Kano S."/>
            <person name="Kobayashi K."/>
            <person name="Kobayashi M."/>
            <person name="Lee B.I."/>
            <person name="Makabe K.W."/>
            <person name="Manohar C."/>
            <person name="Matassi G."/>
            <person name="Medina M."/>
            <person name="Mochizuki Y."/>
            <person name="Mount S."/>
            <person name="Morishita T."/>
            <person name="Miura S."/>
            <person name="Nakayama A."/>
            <person name="Nishizaka S."/>
            <person name="Nomoto H."/>
            <person name="Ohta F."/>
            <person name="Oishi K."/>
            <person name="Rigoutsos I."/>
            <person name="Sano M."/>
            <person name="Sasaki A."/>
            <person name="Sasakura Y."/>
            <person name="Shoguchi E."/>
            <person name="Shin-i T."/>
            <person name="Spagnuolo A."/>
            <person name="Stainier D."/>
            <person name="Suzuki M.M."/>
            <person name="Tassy O."/>
            <person name="Takatori N."/>
            <person name="Tokuoka M."/>
            <person name="Yagi K."/>
            <person name="Yoshizaki F."/>
            <person name="Wada S."/>
            <person name="Zhang C."/>
            <person name="Hyatt P.D."/>
            <person name="Larimer F."/>
            <person name="Detter C."/>
            <person name="Doggett N."/>
            <person name="Glavina T."/>
            <person name="Hawkins T."/>
            <person name="Richardson P."/>
            <person name="Lucas S."/>
            <person name="Kohara Y."/>
            <person name="Levine M."/>
            <person name="Satoh N."/>
            <person name="Rokhsar D.S."/>
        </authorList>
    </citation>
    <scope>NUCLEOTIDE SEQUENCE [LARGE SCALE GENOMIC DNA]</scope>
</reference>
<protein>
    <submittedName>
        <fullName evidence="2">Uncharacterized protein</fullName>
    </submittedName>
</protein>
<dbReference type="Ensembl" id="ENSCINT00000036808.1">
    <property type="protein sequence ID" value="ENSCINP00000034125.1"/>
    <property type="gene ID" value="ENSCING00000023479.1"/>
</dbReference>
<keyword evidence="1" id="KW-0472">Membrane</keyword>
<reference evidence="2" key="2">
    <citation type="submission" date="2025-08" db="UniProtKB">
        <authorList>
            <consortium name="Ensembl"/>
        </authorList>
    </citation>
    <scope>IDENTIFICATION</scope>
</reference>
<feature type="transmembrane region" description="Helical" evidence="1">
    <location>
        <begin position="109"/>
        <end position="134"/>
    </location>
</feature>
<organism evidence="2 3">
    <name type="scientific">Ciona intestinalis</name>
    <name type="common">Transparent sea squirt</name>
    <name type="synonym">Ascidia intestinalis</name>
    <dbReference type="NCBI Taxonomy" id="7719"/>
    <lineage>
        <taxon>Eukaryota</taxon>
        <taxon>Metazoa</taxon>
        <taxon>Chordata</taxon>
        <taxon>Tunicata</taxon>
        <taxon>Ascidiacea</taxon>
        <taxon>Phlebobranchia</taxon>
        <taxon>Cionidae</taxon>
        <taxon>Ciona</taxon>
    </lineage>
</organism>
<evidence type="ECO:0000256" key="1">
    <source>
        <dbReference type="SAM" id="Phobius"/>
    </source>
</evidence>
<dbReference type="HOGENOM" id="CLU_1618415_0_0_1"/>